<dbReference type="PhylomeDB" id="B4N8X8"/>
<dbReference type="InParanoid" id="B4N8X8"/>
<feature type="compositionally biased region" description="Low complexity" evidence="1">
    <location>
        <begin position="315"/>
        <end position="333"/>
    </location>
</feature>
<accession>B4N8X8</accession>
<dbReference type="AlphaFoldDB" id="B4N8X8"/>
<evidence type="ECO:0000313" key="3">
    <source>
        <dbReference type="Proteomes" id="UP000007798"/>
    </source>
</evidence>
<dbReference type="Proteomes" id="UP000007798">
    <property type="component" value="Unassembled WGS sequence"/>
</dbReference>
<dbReference type="STRING" id="7260.B4N8X8"/>
<dbReference type="HOGENOM" id="CLU_601679_0_0_1"/>
<keyword evidence="3" id="KW-1185">Reference proteome</keyword>
<reference evidence="2 3" key="1">
    <citation type="journal article" date="2007" name="Nature">
        <title>Evolution of genes and genomes on the Drosophila phylogeny.</title>
        <authorList>
            <consortium name="Drosophila 12 Genomes Consortium"/>
            <person name="Clark A.G."/>
            <person name="Eisen M.B."/>
            <person name="Smith D.R."/>
            <person name="Bergman C.M."/>
            <person name="Oliver B."/>
            <person name="Markow T.A."/>
            <person name="Kaufman T.C."/>
            <person name="Kellis M."/>
            <person name="Gelbart W."/>
            <person name="Iyer V.N."/>
            <person name="Pollard D.A."/>
            <person name="Sackton T.B."/>
            <person name="Larracuente A.M."/>
            <person name="Singh N.D."/>
            <person name="Abad J.P."/>
            <person name="Abt D.N."/>
            <person name="Adryan B."/>
            <person name="Aguade M."/>
            <person name="Akashi H."/>
            <person name="Anderson W.W."/>
            <person name="Aquadro C.F."/>
            <person name="Ardell D.H."/>
            <person name="Arguello R."/>
            <person name="Artieri C.G."/>
            <person name="Barbash D.A."/>
            <person name="Barker D."/>
            <person name="Barsanti P."/>
            <person name="Batterham P."/>
            <person name="Batzoglou S."/>
            <person name="Begun D."/>
            <person name="Bhutkar A."/>
            <person name="Blanco E."/>
            <person name="Bosak S.A."/>
            <person name="Bradley R.K."/>
            <person name="Brand A.D."/>
            <person name="Brent M.R."/>
            <person name="Brooks A.N."/>
            <person name="Brown R.H."/>
            <person name="Butlin R.K."/>
            <person name="Caggese C."/>
            <person name="Calvi B.R."/>
            <person name="Bernardo de Carvalho A."/>
            <person name="Caspi A."/>
            <person name="Castrezana S."/>
            <person name="Celniker S.E."/>
            <person name="Chang J.L."/>
            <person name="Chapple C."/>
            <person name="Chatterji S."/>
            <person name="Chinwalla A."/>
            <person name="Civetta A."/>
            <person name="Clifton S.W."/>
            <person name="Comeron J.M."/>
            <person name="Costello J.C."/>
            <person name="Coyne J.A."/>
            <person name="Daub J."/>
            <person name="David R.G."/>
            <person name="Delcher A.L."/>
            <person name="Delehaunty K."/>
            <person name="Do C.B."/>
            <person name="Ebling H."/>
            <person name="Edwards K."/>
            <person name="Eickbush T."/>
            <person name="Evans J.D."/>
            <person name="Filipski A."/>
            <person name="Findeiss S."/>
            <person name="Freyhult E."/>
            <person name="Fulton L."/>
            <person name="Fulton R."/>
            <person name="Garcia A.C."/>
            <person name="Gardiner A."/>
            <person name="Garfield D.A."/>
            <person name="Garvin B.E."/>
            <person name="Gibson G."/>
            <person name="Gilbert D."/>
            <person name="Gnerre S."/>
            <person name="Godfrey J."/>
            <person name="Good R."/>
            <person name="Gotea V."/>
            <person name="Gravely B."/>
            <person name="Greenberg A.J."/>
            <person name="Griffiths-Jones S."/>
            <person name="Gross S."/>
            <person name="Guigo R."/>
            <person name="Gustafson E.A."/>
            <person name="Haerty W."/>
            <person name="Hahn M.W."/>
            <person name="Halligan D.L."/>
            <person name="Halpern A.L."/>
            <person name="Halter G.M."/>
            <person name="Han M.V."/>
            <person name="Heger A."/>
            <person name="Hillier L."/>
            <person name="Hinrichs A.S."/>
            <person name="Holmes I."/>
            <person name="Hoskins R.A."/>
            <person name="Hubisz M.J."/>
            <person name="Hultmark D."/>
            <person name="Huntley M.A."/>
            <person name="Jaffe D.B."/>
            <person name="Jagadeeshan S."/>
            <person name="Jeck W.R."/>
            <person name="Johnson J."/>
            <person name="Jones C.D."/>
            <person name="Jordan W.C."/>
            <person name="Karpen G.H."/>
            <person name="Kataoka E."/>
            <person name="Keightley P.D."/>
            <person name="Kheradpour P."/>
            <person name="Kirkness E.F."/>
            <person name="Koerich L.B."/>
            <person name="Kristiansen K."/>
            <person name="Kudrna D."/>
            <person name="Kulathinal R.J."/>
            <person name="Kumar S."/>
            <person name="Kwok R."/>
            <person name="Lander E."/>
            <person name="Langley C.H."/>
            <person name="Lapoint R."/>
            <person name="Lazzaro B.P."/>
            <person name="Lee S.J."/>
            <person name="Levesque L."/>
            <person name="Li R."/>
            <person name="Lin C.F."/>
            <person name="Lin M.F."/>
            <person name="Lindblad-Toh K."/>
            <person name="Llopart A."/>
            <person name="Long M."/>
            <person name="Low L."/>
            <person name="Lozovsky E."/>
            <person name="Lu J."/>
            <person name="Luo M."/>
            <person name="Machado C.A."/>
            <person name="Makalowski W."/>
            <person name="Marzo M."/>
            <person name="Matsuda M."/>
            <person name="Matzkin L."/>
            <person name="McAllister B."/>
            <person name="McBride C.S."/>
            <person name="McKernan B."/>
            <person name="McKernan K."/>
            <person name="Mendez-Lago M."/>
            <person name="Minx P."/>
            <person name="Mollenhauer M.U."/>
            <person name="Montooth K."/>
            <person name="Mount S.M."/>
            <person name="Mu X."/>
            <person name="Myers E."/>
            <person name="Negre B."/>
            <person name="Newfeld S."/>
            <person name="Nielsen R."/>
            <person name="Noor M.A."/>
            <person name="O'Grady P."/>
            <person name="Pachter L."/>
            <person name="Papaceit M."/>
            <person name="Parisi M.J."/>
            <person name="Parisi M."/>
            <person name="Parts L."/>
            <person name="Pedersen J.S."/>
            <person name="Pesole G."/>
            <person name="Phillippy A.M."/>
            <person name="Ponting C.P."/>
            <person name="Pop M."/>
            <person name="Porcelli D."/>
            <person name="Powell J.R."/>
            <person name="Prohaska S."/>
            <person name="Pruitt K."/>
            <person name="Puig M."/>
            <person name="Quesneville H."/>
            <person name="Ram K.R."/>
            <person name="Rand D."/>
            <person name="Rasmussen M.D."/>
            <person name="Reed L.K."/>
            <person name="Reenan R."/>
            <person name="Reily A."/>
            <person name="Remington K.A."/>
            <person name="Rieger T.T."/>
            <person name="Ritchie M.G."/>
            <person name="Robin C."/>
            <person name="Rogers Y.H."/>
            <person name="Rohde C."/>
            <person name="Rozas J."/>
            <person name="Rubenfield M.J."/>
            <person name="Ruiz A."/>
            <person name="Russo S."/>
            <person name="Salzberg S.L."/>
            <person name="Sanchez-Gracia A."/>
            <person name="Saranga D.J."/>
            <person name="Sato H."/>
            <person name="Schaeffer S.W."/>
            <person name="Schatz M.C."/>
            <person name="Schlenke T."/>
            <person name="Schwartz R."/>
            <person name="Segarra C."/>
            <person name="Singh R.S."/>
            <person name="Sirot L."/>
            <person name="Sirota M."/>
            <person name="Sisneros N.B."/>
            <person name="Smith C.D."/>
            <person name="Smith T.F."/>
            <person name="Spieth J."/>
            <person name="Stage D.E."/>
            <person name="Stark A."/>
            <person name="Stephan W."/>
            <person name="Strausberg R.L."/>
            <person name="Strempel S."/>
            <person name="Sturgill D."/>
            <person name="Sutton G."/>
            <person name="Sutton G.G."/>
            <person name="Tao W."/>
            <person name="Teichmann S."/>
            <person name="Tobari Y.N."/>
            <person name="Tomimura Y."/>
            <person name="Tsolas J.M."/>
            <person name="Valente V.L."/>
            <person name="Venter E."/>
            <person name="Venter J.C."/>
            <person name="Vicario S."/>
            <person name="Vieira F.G."/>
            <person name="Vilella A.J."/>
            <person name="Villasante A."/>
            <person name="Walenz B."/>
            <person name="Wang J."/>
            <person name="Wasserman M."/>
            <person name="Watts T."/>
            <person name="Wilson D."/>
            <person name="Wilson R.K."/>
            <person name="Wing R.A."/>
            <person name="Wolfner M.F."/>
            <person name="Wong A."/>
            <person name="Wong G.K."/>
            <person name="Wu C.I."/>
            <person name="Wu G."/>
            <person name="Yamamoto D."/>
            <person name="Yang H.P."/>
            <person name="Yang S.P."/>
            <person name="Yorke J.A."/>
            <person name="Yoshida K."/>
            <person name="Zdobnov E."/>
            <person name="Zhang P."/>
            <person name="Zhang Y."/>
            <person name="Zimin A.V."/>
            <person name="Baldwin J."/>
            <person name="Abdouelleil A."/>
            <person name="Abdulkadir J."/>
            <person name="Abebe A."/>
            <person name="Abera B."/>
            <person name="Abreu J."/>
            <person name="Acer S.C."/>
            <person name="Aftuck L."/>
            <person name="Alexander A."/>
            <person name="An P."/>
            <person name="Anderson E."/>
            <person name="Anderson S."/>
            <person name="Arachi H."/>
            <person name="Azer M."/>
            <person name="Bachantsang P."/>
            <person name="Barry A."/>
            <person name="Bayul T."/>
            <person name="Berlin A."/>
            <person name="Bessette D."/>
            <person name="Bloom T."/>
            <person name="Blye J."/>
            <person name="Boguslavskiy L."/>
            <person name="Bonnet C."/>
            <person name="Boukhgalter B."/>
            <person name="Bourzgui I."/>
            <person name="Brown A."/>
            <person name="Cahill P."/>
            <person name="Channer S."/>
            <person name="Cheshatsang Y."/>
            <person name="Chuda L."/>
            <person name="Citroen M."/>
            <person name="Collymore A."/>
            <person name="Cooke P."/>
            <person name="Costello M."/>
            <person name="D'Aco K."/>
            <person name="Daza R."/>
            <person name="De Haan G."/>
            <person name="DeGray S."/>
            <person name="DeMaso C."/>
            <person name="Dhargay N."/>
            <person name="Dooley K."/>
            <person name="Dooley E."/>
            <person name="Doricent M."/>
            <person name="Dorje P."/>
            <person name="Dorjee K."/>
            <person name="Dupes A."/>
            <person name="Elong R."/>
            <person name="Falk J."/>
            <person name="Farina A."/>
            <person name="Faro S."/>
            <person name="Ferguson D."/>
            <person name="Fisher S."/>
            <person name="Foley C.D."/>
            <person name="Franke A."/>
            <person name="Friedrich D."/>
            <person name="Gadbois L."/>
            <person name="Gearin G."/>
            <person name="Gearin C.R."/>
            <person name="Giannoukos G."/>
            <person name="Goode T."/>
            <person name="Graham J."/>
            <person name="Grandbois E."/>
            <person name="Grewal S."/>
            <person name="Gyaltsen K."/>
            <person name="Hafez N."/>
            <person name="Hagos B."/>
            <person name="Hall J."/>
            <person name="Henson C."/>
            <person name="Hollinger A."/>
            <person name="Honan T."/>
            <person name="Huard M.D."/>
            <person name="Hughes L."/>
            <person name="Hurhula B."/>
            <person name="Husby M.E."/>
            <person name="Kamat A."/>
            <person name="Kanga B."/>
            <person name="Kashin S."/>
            <person name="Khazanovich D."/>
            <person name="Kisner P."/>
            <person name="Lance K."/>
            <person name="Lara M."/>
            <person name="Lee W."/>
            <person name="Lennon N."/>
            <person name="Letendre F."/>
            <person name="LeVine R."/>
            <person name="Lipovsky A."/>
            <person name="Liu X."/>
            <person name="Liu J."/>
            <person name="Liu S."/>
            <person name="Lokyitsang T."/>
            <person name="Lokyitsang Y."/>
            <person name="Lubonja R."/>
            <person name="Lui A."/>
            <person name="MacDonald P."/>
            <person name="Magnisalis V."/>
            <person name="Maru K."/>
            <person name="Matthews C."/>
            <person name="McCusker W."/>
            <person name="McDonough S."/>
            <person name="Mehta T."/>
            <person name="Meldrim J."/>
            <person name="Meneus L."/>
            <person name="Mihai O."/>
            <person name="Mihalev A."/>
            <person name="Mihova T."/>
            <person name="Mittelman R."/>
            <person name="Mlenga V."/>
            <person name="Montmayeur A."/>
            <person name="Mulrain L."/>
            <person name="Navidi A."/>
            <person name="Naylor J."/>
            <person name="Negash T."/>
            <person name="Nguyen T."/>
            <person name="Nguyen N."/>
            <person name="Nicol R."/>
            <person name="Norbu C."/>
            <person name="Norbu N."/>
            <person name="Novod N."/>
            <person name="O'Neill B."/>
            <person name="Osman S."/>
            <person name="Markiewicz E."/>
            <person name="Oyono O.L."/>
            <person name="Patti C."/>
            <person name="Phunkhang P."/>
            <person name="Pierre F."/>
            <person name="Priest M."/>
            <person name="Raghuraman S."/>
            <person name="Rege F."/>
            <person name="Reyes R."/>
            <person name="Rise C."/>
            <person name="Rogov P."/>
            <person name="Ross K."/>
            <person name="Ryan E."/>
            <person name="Settipalli S."/>
            <person name="Shea T."/>
            <person name="Sherpa N."/>
            <person name="Shi L."/>
            <person name="Shih D."/>
            <person name="Sparrow T."/>
            <person name="Spaulding J."/>
            <person name="Stalker J."/>
            <person name="Stange-Thomann N."/>
            <person name="Stavropoulos S."/>
            <person name="Stone C."/>
            <person name="Strader C."/>
            <person name="Tesfaye S."/>
            <person name="Thomson T."/>
            <person name="Thoulutsang Y."/>
            <person name="Thoulutsang D."/>
            <person name="Topham K."/>
            <person name="Topping I."/>
            <person name="Tsamla T."/>
            <person name="Vassiliev H."/>
            <person name="Vo A."/>
            <person name="Wangchuk T."/>
            <person name="Wangdi T."/>
            <person name="Weiand M."/>
            <person name="Wilkinson J."/>
            <person name="Wilson A."/>
            <person name="Yadav S."/>
            <person name="Young G."/>
            <person name="Yu Q."/>
            <person name="Zembek L."/>
            <person name="Zhong D."/>
            <person name="Zimmer A."/>
            <person name="Zwirko Z."/>
            <person name="Jaffe D.B."/>
            <person name="Alvarez P."/>
            <person name="Brockman W."/>
            <person name="Butler J."/>
            <person name="Chin C."/>
            <person name="Gnerre S."/>
            <person name="Grabherr M."/>
            <person name="Kleber M."/>
            <person name="Mauceli E."/>
            <person name="MacCallum I."/>
        </authorList>
    </citation>
    <scope>NUCLEOTIDE SEQUENCE [LARGE SCALE GENOMIC DNA]</scope>
    <source>
        <strain evidence="3">Tucson 14030-0811.24</strain>
    </source>
</reference>
<organism evidence="2 3">
    <name type="scientific">Drosophila willistoni</name>
    <name type="common">Fruit fly</name>
    <dbReference type="NCBI Taxonomy" id="7260"/>
    <lineage>
        <taxon>Eukaryota</taxon>
        <taxon>Metazoa</taxon>
        <taxon>Ecdysozoa</taxon>
        <taxon>Arthropoda</taxon>
        <taxon>Hexapoda</taxon>
        <taxon>Insecta</taxon>
        <taxon>Pterygota</taxon>
        <taxon>Neoptera</taxon>
        <taxon>Endopterygota</taxon>
        <taxon>Diptera</taxon>
        <taxon>Brachycera</taxon>
        <taxon>Muscomorpha</taxon>
        <taxon>Ephydroidea</taxon>
        <taxon>Drosophilidae</taxon>
        <taxon>Drosophila</taxon>
        <taxon>Sophophora</taxon>
    </lineage>
</organism>
<proteinExistence type="predicted"/>
<dbReference type="InterPro" id="IPR019193">
    <property type="entry name" value="UBQ-conj_enz_E2-bd_prot"/>
</dbReference>
<dbReference type="KEGG" id="dwi:6648113"/>
<protein>
    <submittedName>
        <fullName evidence="2">Uncharacterized protein</fullName>
    </submittedName>
</protein>
<dbReference type="OMA" id="DGQLHYM"/>
<feature type="region of interest" description="Disordered" evidence="1">
    <location>
        <begin position="310"/>
        <end position="353"/>
    </location>
</feature>
<dbReference type="eggNOG" id="KOG4784">
    <property type="taxonomic scope" value="Eukaryota"/>
</dbReference>
<evidence type="ECO:0000256" key="1">
    <source>
        <dbReference type="SAM" id="MobiDB-lite"/>
    </source>
</evidence>
<dbReference type="Pfam" id="PF09814">
    <property type="entry name" value="HECT_2"/>
    <property type="match status" value="1"/>
</dbReference>
<name>B4N8X8_DROWI</name>
<sequence length="449" mass="51289">MPLEHVVISYVRDANWLNVLMLKSVDILQPYTNPLVSQDRRIEVNPYGFRWLEAQVEQRVPFKDMFEVNHDLEDQMMLGHAEETGIDITFGLSLKRINHFLLERNTVNVELEKLRMTIDENVLSTLYCSQCANEIVQTRCFGHIRPFPVLTMRPETCFATKYPVNVYPRDDGIFFGLNYIVVSPRVLGTRGILYFSNAQGCSVVCGRCRQLLGEVLGDGVAILLYADTIRSSPFMSFQLNEIFKHVNTTQIMLRLLYDGMPMNAEKSRLFLKCIRPDGQHHYLVILEIRPIHIFRSKVCLTDDIDQPVEPSISFTDSSSEGSQDTDTSSTSSGKRSDHGRAGNRAAKRQRSGLNRSVTSVDLEGYRGRRLKYLFFRTDEEIANATENLQEAITNDSLVVRISYVMLMELVNELNYNEQMVASLEKLPPAEVSMDTARLSYILFKHDGDS</sequence>
<gene>
    <name evidence="2" type="primary">Dwil\GK11543</name>
    <name evidence="2" type="ORF">Dwil_GK11543</name>
</gene>
<evidence type="ECO:0000313" key="2">
    <source>
        <dbReference type="EMBL" id="EDW80483.1"/>
    </source>
</evidence>
<dbReference type="OrthoDB" id="7861534at2759"/>
<dbReference type="EMBL" id="CH964232">
    <property type="protein sequence ID" value="EDW80483.1"/>
    <property type="molecule type" value="Genomic_DNA"/>
</dbReference>